<dbReference type="SUPFAM" id="SSF48452">
    <property type="entry name" value="TPR-like"/>
    <property type="match status" value="2"/>
</dbReference>
<dbReference type="RefSeq" id="WP_161478285.1">
    <property type="nucleotide sequence ID" value="NZ_WXEW01000001.1"/>
</dbReference>
<gene>
    <name evidence="1" type="ORF">GT755_03900</name>
</gene>
<dbReference type="AlphaFoldDB" id="A0A7C9J0G0"/>
<accession>A0A7C9J0G0</accession>
<dbReference type="Proteomes" id="UP000479526">
    <property type="component" value="Unassembled WGS sequence"/>
</dbReference>
<keyword evidence="2" id="KW-1185">Reference proteome</keyword>
<name>A0A7C9J0G0_9ACTN</name>
<evidence type="ECO:0000313" key="2">
    <source>
        <dbReference type="Proteomes" id="UP000479526"/>
    </source>
</evidence>
<proteinExistence type="predicted"/>
<organism evidence="1 2">
    <name type="scientific">Herbidospora solisilvae</name>
    <dbReference type="NCBI Taxonomy" id="2696284"/>
    <lineage>
        <taxon>Bacteria</taxon>
        <taxon>Bacillati</taxon>
        <taxon>Actinomycetota</taxon>
        <taxon>Actinomycetes</taxon>
        <taxon>Streptosporangiales</taxon>
        <taxon>Streptosporangiaceae</taxon>
        <taxon>Herbidospora</taxon>
    </lineage>
</organism>
<sequence>MDEIAELIERARALPYGETRTNVLETALRRAEATGDKDLTWAVRMELTEAYQYGAEHAKAFAAFARCLADHDAEPGGFDEWSTHNLLWQFKWIVGDLRRFPEVPLARTHQMLDDMERRYRENGDGLHAVWAARCAHAAHLGDYATADELYHRWTTTPRDILSDCEGCDPTSKAFYLILRGRDEEAVELAEPVLRGELTCHVQPQSILTTLLPAYVRTGRYAEAAHAHRVAYRAMRGDANEVEEIASHLWFCAVTGNLARGLEILTRERPLLDRAPSPGAAMWFAAGAALLLRLLREQGHARPDDEAEEAALTTRARDIAARFDARNGTGEQGRRVEEWLTAAPLGEHVPLDPRARHSPPPLPPAPLPPAHTPEELLDLAEEAWQRGRLDEAKAAWARYDALGPGDLLEARRADGRGLVAMVDGDAETALAEWRRAADLHTDEERRQGSLGRIGLLLCQLGRADEGLPMVESSAAVLDTPNATVRLAHAYLTVGREAEAERVLAAAPPTGTGLLLLANVRGDAATALRARDALRAEDDRDGLARACALYAHLLLTAGVDEAGAREALAAYDEAVANAPAPERAGLHHDRGGLHLQLGRVPEALDDLVEAVAQYVADGADEPVRYARLSLAEAYARLGRTAEAEIAAEEALAGFRAAGDDEVCARIEEFIADLREDG</sequence>
<dbReference type="EMBL" id="WXEW01000001">
    <property type="protein sequence ID" value="NAS20826.1"/>
    <property type="molecule type" value="Genomic_DNA"/>
</dbReference>
<comment type="caution">
    <text evidence="1">The sequence shown here is derived from an EMBL/GenBank/DDBJ whole genome shotgun (WGS) entry which is preliminary data.</text>
</comment>
<reference evidence="1 2" key="1">
    <citation type="submission" date="2020-01" db="EMBL/GenBank/DDBJ databases">
        <title>Herbidospora sp. NEAU-GS84 nov., a novel actinomycete isolated from soil.</title>
        <authorList>
            <person name="Han L."/>
        </authorList>
    </citation>
    <scope>NUCLEOTIDE SEQUENCE [LARGE SCALE GENOMIC DNA]</scope>
    <source>
        <strain evidence="1 2">NEAU-GS84</strain>
    </source>
</reference>
<dbReference type="InterPro" id="IPR011990">
    <property type="entry name" value="TPR-like_helical_dom_sf"/>
</dbReference>
<evidence type="ECO:0000313" key="1">
    <source>
        <dbReference type="EMBL" id="NAS20826.1"/>
    </source>
</evidence>
<dbReference type="Gene3D" id="1.25.40.10">
    <property type="entry name" value="Tetratricopeptide repeat domain"/>
    <property type="match status" value="2"/>
</dbReference>
<protein>
    <submittedName>
        <fullName evidence="1">Tetratricopeptide repeat protein</fullName>
    </submittedName>
</protein>